<dbReference type="EMBL" id="AKHW03005471">
    <property type="protein sequence ID" value="KYO26482.1"/>
    <property type="molecule type" value="Genomic_DNA"/>
</dbReference>
<name>A0A151MPP8_ALLMI</name>
<proteinExistence type="predicted"/>
<evidence type="ECO:0000313" key="3">
    <source>
        <dbReference type="Proteomes" id="UP000050525"/>
    </source>
</evidence>
<keyword evidence="3" id="KW-1185">Reference proteome</keyword>
<dbReference type="Proteomes" id="UP000050525">
    <property type="component" value="Unassembled WGS sequence"/>
</dbReference>
<dbReference type="AlphaFoldDB" id="A0A151MPP8"/>
<evidence type="ECO:0008006" key="4">
    <source>
        <dbReference type="Google" id="ProtNLM"/>
    </source>
</evidence>
<keyword evidence="1" id="KW-0732">Signal</keyword>
<feature type="chain" id="PRO_5007585373" description="Secreted protein" evidence="1">
    <location>
        <begin position="21"/>
        <end position="66"/>
    </location>
</feature>
<evidence type="ECO:0000256" key="1">
    <source>
        <dbReference type="SAM" id="SignalP"/>
    </source>
</evidence>
<evidence type="ECO:0000313" key="2">
    <source>
        <dbReference type="EMBL" id="KYO26482.1"/>
    </source>
</evidence>
<reference evidence="2 3" key="1">
    <citation type="journal article" date="2012" name="Genome Biol.">
        <title>Sequencing three crocodilian genomes to illuminate the evolution of archosaurs and amniotes.</title>
        <authorList>
            <person name="St John J.A."/>
            <person name="Braun E.L."/>
            <person name="Isberg S.R."/>
            <person name="Miles L.G."/>
            <person name="Chong A.Y."/>
            <person name="Gongora J."/>
            <person name="Dalzell P."/>
            <person name="Moran C."/>
            <person name="Bed'hom B."/>
            <person name="Abzhanov A."/>
            <person name="Burgess S.C."/>
            <person name="Cooksey A.M."/>
            <person name="Castoe T.A."/>
            <person name="Crawford N.G."/>
            <person name="Densmore L.D."/>
            <person name="Drew J.C."/>
            <person name="Edwards S.V."/>
            <person name="Faircloth B.C."/>
            <person name="Fujita M.K."/>
            <person name="Greenwold M.J."/>
            <person name="Hoffmann F.G."/>
            <person name="Howard J.M."/>
            <person name="Iguchi T."/>
            <person name="Janes D.E."/>
            <person name="Khan S.Y."/>
            <person name="Kohno S."/>
            <person name="de Koning A.J."/>
            <person name="Lance S.L."/>
            <person name="McCarthy F.M."/>
            <person name="McCormack J.E."/>
            <person name="Merchant M.E."/>
            <person name="Peterson D.G."/>
            <person name="Pollock D.D."/>
            <person name="Pourmand N."/>
            <person name="Raney B.J."/>
            <person name="Roessler K.A."/>
            <person name="Sanford J.R."/>
            <person name="Sawyer R.H."/>
            <person name="Schmidt C.J."/>
            <person name="Triplett E.W."/>
            <person name="Tuberville T.D."/>
            <person name="Venegas-Anaya M."/>
            <person name="Howard J.T."/>
            <person name="Jarvis E.D."/>
            <person name="Guillette L.J.Jr."/>
            <person name="Glenn T.C."/>
            <person name="Green R.E."/>
            <person name="Ray D.A."/>
        </authorList>
    </citation>
    <scope>NUCLEOTIDE SEQUENCE [LARGE SCALE GENOMIC DNA]</scope>
    <source>
        <strain evidence="2">KSC_2009_1</strain>
    </source>
</reference>
<gene>
    <name evidence="2" type="ORF">Y1Q_0017830</name>
</gene>
<accession>A0A151MPP8</accession>
<comment type="caution">
    <text evidence="2">The sequence shown here is derived from an EMBL/GenBank/DDBJ whole genome shotgun (WGS) entry which is preliminary data.</text>
</comment>
<protein>
    <recommendedName>
        <fullName evidence="4">Secreted protein</fullName>
    </recommendedName>
</protein>
<organism evidence="2 3">
    <name type="scientific">Alligator mississippiensis</name>
    <name type="common">American alligator</name>
    <dbReference type="NCBI Taxonomy" id="8496"/>
    <lineage>
        <taxon>Eukaryota</taxon>
        <taxon>Metazoa</taxon>
        <taxon>Chordata</taxon>
        <taxon>Craniata</taxon>
        <taxon>Vertebrata</taxon>
        <taxon>Euteleostomi</taxon>
        <taxon>Archelosauria</taxon>
        <taxon>Archosauria</taxon>
        <taxon>Crocodylia</taxon>
        <taxon>Alligatoridae</taxon>
        <taxon>Alligatorinae</taxon>
        <taxon>Alligator</taxon>
    </lineage>
</organism>
<feature type="signal peptide" evidence="1">
    <location>
        <begin position="1"/>
        <end position="20"/>
    </location>
</feature>
<sequence length="66" mass="7572">MCRNIGRWLQPLFIFVVLRAEQTHMSLALVIFPNMPLIEEFEFGRPKQRTAVGLLSGLLHQPGHCL</sequence>